<evidence type="ECO:0000256" key="4">
    <source>
        <dbReference type="ARBA" id="ARBA00022912"/>
    </source>
</evidence>
<gene>
    <name evidence="8" type="primary">LOC113734079</name>
</gene>
<dbReference type="SUPFAM" id="SSF52799">
    <property type="entry name" value="(Phosphotyrosine protein) phosphatases II"/>
    <property type="match status" value="1"/>
</dbReference>
<reference evidence="8" key="1">
    <citation type="submission" date="2025-08" db="UniProtKB">
        <authorList>
            <consortium name="RefSeq"/>
        </authorList>
    </citation>
    <scope>IDENTIFICATION</scope>
    <source>
        <tissue evidence="8">Leaves</tissue>
    </source>
</reference>
<evidence type="ECO:0000259" key="6">
    <source>
        <dbReference type="PROSITE" id="PS50056"/>
    </source>
</evidence>
<proteinExistence type="inferred from homology"/>
<dbReference type="CDD" id="cd14498">
    <property type="entry name" value="DSP"/>
    <property type="match status" value="1"/>
</dbReference>
<accession>A0ABM4X1L0</accession>
<evidence type="ECO:0000256" key="2">
    <source>
        <dbReference type="ARBA" id="ARBA00013064"/>
    </source>
</evidence>
<keyword evidence="7" id="KW-1185">Reference proteome</keyword>
<dbReference type="Gene3D" id="3.90.190.10">
    <property type="entry name" value="Protein tyrosine phosphatase superfamily"/>
    <property type="match status" value="1"/>
</dbReference>
<evidence type="ECO:0000256" key="1">
    <source>
        <dbReference type="ARBA" id="ARBA00008601"/>
    </source>
</evidence>
<evidence type="ECO:0000259" key="5">
    <source>
        <dbReference type="PROSITE" id="PS50054"/>
    </source>
</evidence>
<keyword evidence="3" id="KW-0378">Hydrolase</keyword>
<dbReference type="Pfam" id="PF00782">
    <property type="entry name" value="DSPc"/>
    <property type="match status" value="1"/>
</dbReference>
<dbReference type="EC" id="3.1.3.48" evidence="2"/>
<comment type="similarity">
    <text evidence="1">Belongs to the protein-tyrosine phosphatase family. Non-receptor class dual specificity subfamily.</text>
</comment>
<evidence type="ECO:0000256" key="3">
    <source>
        <dbReference type="ARBA" id="ARBA00022801"/>
    </source>
</evidence>
<organism evidence="7 8">
    <name type="scientific">Coffea arabica</name>
    <name type="common">Arabian coffee</name>
    <dbReference type="NCBI Taxonomy" id="13443"/>
    <lineage>
        <taxon>Eukaryota</taxon>
        <taxon>Viridiplantae</taxon>
        <taxon>Streptophyta</taxon>
        <taxon>Embryophyta</taxon>
        <taxon>Tracheophyta</taxon>
        <taxon>Spermatophyta</taxon>
        <taxon>Magnoliopsida</taxon>
        <taxon>eudicotyledons</taxon>
        <taxon>Gunneridae</taxon>
        <taxon>Pentapetalae</taxon>
        <taxon>asterids</taxon>
        <taxon>lamiids</taxon>
        <taxon>Gentianales</taxon>
        <taxon>Rubiaceae</taxon>
        <taxon>Ixoroideae</taxon>
        <taxon>Gardenieae complex</taxon>
        <taxon>Bertiereae - Coffeeae clade</taxon>
        <taxon>Coffeeae</taxon>
        <taxon>Coffea</taxon>
    </lineage>
</organism>
<dbReference type="PANTHER" id="PTHR10159:SF511">
    <property type="entry name" value="DUAL SPECIFICITY PROTEIN PHOSPHATASE 1"/>
    <property type="match status" value="1"/>
</dbReference>
<keyword evidence="4" id="KW-0904">Protein phosphatase</keyword>
<feature type="domain" description="Tyrosine specific protein phosphatases" evidence="6">
    <location>
        <begin position="137"/>
        <end position="195"/>
    </location>
</feature>
<dbReference type="InterPro" id="IPR000387">
    <property type="entry name" value="Tyr_Pase_dom"/>
</dbReference>
<evidence type="ECO:0000313" key="7">
    <source>
        <dbReference type="Proteomes" id="UP001652660"/>
    </source>
</evidence>
<feature type="domain" description="Tyrosine-protein phosphatase" evidence="5">
    <location>
        <begin position="75"/>
        <end position="216"/>
    </location>
</feature>
<dbReference type="SMART" id="SM00195">
    <property type="entry name" value="DSPc"/>
    <property type="match status" value="1"/>
</dbReference>
<protein>
    <recommendedName>
        <fullName evidence="2">protein-tyrosine-phosphatase</fullName>
        <ecNumber evidence="2">3.1.3.48</ecNumber>
    </recommendedName>
</protein>
<dbReference type="PROSITE" id="PS50054">
    <property type="entry name" value="TYR_PHOSPHATASE_DUAL"/>
    <property type="match status" value="1"/>
</dbReference>
<name>A0ABM4X1L0_COFAR</name>
<sequence length="223" mass="25487">MCRKLIYTDYTSYSILFWRNSQNLESSVLYWKKKIKKYQPIRVLKMDRFDEIYKERIAALWRAMYTTKCVREDNIPSKIEEGLYLGSLGAASNKTALKSLNITHILTVANSLPPAHPNDFVYKIVSIPDREDINISQYFDDCFEFIDGAKRKGGGVLVHCFMGRSRSVTVVVAYLMKKHGMSLSQALEHVRNKRPVASPNPGFMSQLQNFGKTLKGSQSTSEV</sequence>
<dbReference type="PANTHER" id="PTHR10159">
    <property type="entry name" value="DUAL SPECIFICITY PROTEIN PHOSPHATASE"/>
    <property type="match status" value="1"/>
</dbReference>
<dbReference type="InterPro" id="IPR029021">
    <property type="entry name" value="Prot-tyrosine_phosphatase-like"/>
</dbReference>
<dbReference type="RefSeq" id="XP_071937915.1">
    <property type="nucleotide sequence ID" value="XM_072081814.1"/>
</dbReference>
<dbReference type="Proteomes" id="UP001652660">
    <property type="component" value="Chromosome 3c"/>
</dbReference>
<dbReference type="GeneID" id="113734079"/>
<dbReference type="InterPro" id="IPR020422">
    <property type="entry name" value="TYR_PHOSPHATASE_DUAL_dom"/>
</dbReference>
<evidence type="ECO:0000313" key="8">
    <source>
        <dbReference type="RefSeq" id="XP_071937915.1"/>
    </source>
</evidence>
<dbReference type="PROSITE" id="PS50056">
    <property type="entry name" value="TYR_PHOSPHATASE_2"/>
    <property type="match status" value="1"/>
</dbReference>
<dbReference type="InterPro" id="IPR000340">
    <property type="entry name" value="Dual-sp_phosphatase_cat-dom"/>
</dbReference>